<dbReference type="PROSITE" id="PS00463">
    <property type="entry name" value="ZN2_CY6_FUNGAL_1"/>
    <property type="match status" value="1"/>
</dbReference>
<dbReference type="GO" id="GO:0000981">
    <property type="term" value="F:DNA-binding transcription factor activity, RNA polymerase II-specific"/>
    <property type="evidence" value="ECO:0007669"/>
    <property type="project" value="InterPro"/>
</dbReference>
<dbReference type="PANTHER" id="PTHR31644">
    <property type="entry name" value="TRANSCRIPTIONAL ACTIVATOR ARO80-RELATED"/>
    <property type="match status" value="1"/>
</dbReference>
<keyword evidence="2" id="KW-0539">Nucleus</keyword>
<feature type="region of interest" description="Disordered" evidence="3">
    <location>
        <begin position="178"/>
        <end position="243"/>
    </location>
</feature>
<dbReference type="InterPro" id="IPR007219">
    <property type="entry name" value="XnlR_reg_dom"/>
</dbReference>
<dbReference type="GO" id="GO:0005634">
    <property type="term" value="C:nucleus"/>
    <property type="evidence" value="ECO:0007669"/>
    <property type="project" value="TreeGrafter"/>
</dbReference>
<protein>
    <recommendedName>
        <fullName evidence="4">Zn(2)-C6 fungal-type domain-containing protein</fullName>
    </recommendedName>
</protein>
<dbReference type="EMBL" id="KV454301">
    <property type="protein sequence ID" value="ODQ70033.1"/>
    <property type="molecule type" value="Genomic_DNA"/>
</dbReference>
<feature type="region of interest" description="Disordered" evidence="3">
    <location>
        <begin position="93"/>
        <end position="121"/>
    </location>
</feature>
<dbReference type="Proteomes" id="UP000094385">
    <property type="component" value="Unassembled WGS sequence"/>
</dbReference>
<evidence type="ECO:0000256" key="3">
    <source>
        <dbReference type="SAM" id="MobiDB-lite"/>
    </source>
</evidence>
<dbReference type="CDD" id="cd12148">
    <property type="entry name" value="fungal_TF_MHR"/>
    <property type="match status" value="1"/>
</dbReference>
<feature type="domain" description="Zn(2)-C6 fungal-type" evidence="4">
    <location>
        <begin position="50"/>
        <end position="84"/>
    </location>
</feature>
<dbReference type="Pfam" id="PF00172">
    <property type="entry name" value="Zn_clus"/>
    <property type="match status" value="1"/>
</dbReference>
<dbReference type="PROSITE" id="PS50048">
    <property type="entry name" value="ZN2_CY6_FUNGAL_2"/>
    <property type="match status" value="1"/>
</dbReference>
<evidence type="ECO:0000259" key="4">
    <source>
        <dbReference type="PROSITE" id="PS50048"/>
    </source>
</evidence>
<dbReference type="Pfam" id="PF04082">
    <property type="entry name" value="Fungal_trans"/>
    <property type="match status" value="1"/>
</dbReference>
<dbReference type="SMART" id="SM00066">
    <property type="entry name" value="GAL4"/>
    <property type="match status" value="1"/>
</dbReference>
<dbReference type="InterPro" id="IPR036864">
    <property type="entry name" value="Zn2-C6_fun-type_DNA-bd_sf"/>
</dbReference>
<dbReference type="InterPro" id="IPR001138">
    <property type="entry name" value="Zn2Cys6_DnaBD"/>
</dbReference>
<dbReference type="SMART" id="SM00906">
    <property type="entry name" value="Fungal_trans"/>
    <property type="match status" value="1"/>
</dbReference>
<dbReference type="SUPFAM" id="SSF57701">
    <property type="entry name" value="Zn2/Cys6 DNA-binding domain"/>
    <property type="match status" value="1"/>
</dbReference>
<dbReference type="GO" id="GO:0003677">
    <property type="term" value="F:DNA binding"/>
    <property type="evidence" value="ECO:0007669"/>
    <property type="project" value="InterPro"/>
</dbReference>
<evidence type="ECO:0000256" key="1">
    <source>
        <dbReference type="ARBA" id="ARBA00022723"/>
    </source>
</evidence>
<feature type="compositionally biased region" description="Polar residues" evidence="3">
    <location>
        <begin position="102"/>
        <end position="111"/>
    </location>
</feature>
<proteinExistence type="predicted"/>
<gene>
    <name evidence="5" type="ORF">LIPSTDRAFT_75023</name>
</gene>
<dbReference type="Gene3D" id="4.10.240.10">
    <property type="entry name" value="Zn(2)-C6 fungal-type DNA-binding domain"/>
    <property type="match status" value="1"/>
</dbReference>
<dbReference type="GO" id="GO:0008270">
    <property type="term" value="F:zinc ion binding"/>
    <property type="evidence" value="ECO:0007669"/>
    <property type="project" value="InterPro"/>
</dbReference>
<name>A0A1E3PX68_LIPST</name>
<dbReference type="AlphaFoldDB" id="A0A1E3PX68"/>
<dbReference type="GO" id="GO:0006351">
    <property type="term" value="P:DNA-templated transcription"/>
    <property type="evidence" value="ECO:0007669"/>
    <property type="project" value="InterPro"/>
</dbReference>
<dbReference type="CDD" id="cd00067">
    <property type="entry name" value="GAL4"/>
    <property type="match status" value="1"/>
</dbReference>
<accession>A0A1E3PX68</accession>
<dbReference type="InterPro" id="IPR052780">
    <property type="entry name" value="AAA_Catabolism_Regulators"/>
</dbReference>
<feature type="compositionally biased region" description="Basic and acidic residues" evidence="3">
    <location>
        <begin position="194"/>
        <end position="204"/>
    </location>
</feature>
<keyword evidence="6" id="KW-1185">Reference proteome</keyword>
<sequence>MATTHSLRDVVPRECAAAATLKISPPEQNGGSPAEPAVKMAEKRRRAYKACINCRIRKAKCIFSDAIFKPPCLRCQREGKACSFLPSKRGGRNNIEKGRTLRQGSQNQQLPQLPIDDSPKATRGLLLEPHEMQLSPIARRSSDISAGAKSNVDTETLAFGVLRNPTDALNILAHASSFSGEEACTPDSAALTSGDDRSLDKNENTKNTTAPEDEEHGARSDEDAIMEEPHPSPQRHITGPRRHQEKISDFQLIKRGYINATQLRIFVSIFFSRHHHYLPLVPAYRTPLTDELLSDFVVQEPFLLTAMVIVASRYENHVVHDQCWKYMQQLISDLMFGIEPTVGAIESLLLLSENIPRLPNVDTYKLSYHEERLTWNFIGLAIRLSYYLGFDQKTMVNLTDKMDDETHRERLVWTYCYMHDRQASIRLGKAFWSRGPGLCFQNPDIGASIMSDSSLNFPTLAISNGNHEDYSSHVQAHIELTQILTNIHDTLYPSRDRTIALALVGEYYRILDEYTRSFTAFNLAWKSKSWETFPLNETVWLTYHYAKLYAYGFGFQSHFRRKTMKYKETLSMAQQDRPTLANIVFPRGLAGSPDSKFIIESKKAAAELLNICIDKLHAGGALAYLPSRYYGYISYAVVFLIKIVFTGAVVPKDQHSILTLVKQTIGCFVQLTATVDKAHPLVRRIGQLRTLVRTLWNAEGTTITAVTTPSAPSLSTKQTMAPRQDTSYGGGCVVSGGTSILPDGNMMDLLSLDFNTTESEVSDCGADLTSLLSFDIDSEIWMSYLETAAFGQDVNLPGMV</sequence>
<evidence type="ECO:0000256" key="2">
    <source>
        <dbReference type="ARBA" id="ARBA00023242"/>
    </source>
</evidence>
<reference evidence="5 6" key="1">
    <citation type="journal article" date="2016" name="Proc. Natl. Acad. Sci. U.S.A.">
        <title>Comparative genomics of biotechnologically important yeasts.</title>
        <authorList>
            <person name="Riley R."/>
            <person name="Haridas S."/>
            <person name="Wolfe K.H."/>
            <person name="Lopes M.R."/>
            <person name="Hittinger C.T."/>
            <person name="Goeker M."/>
            <person name="Salamov A.A."/>
            <person name="Wisecaver J.H."/>
            <person name="Long T.M."/>
            <person name="Calvey C.H."/>
            <person name="Aerts A.L."/>
            <person name="Barry K.W."/>
            <person name="Choi C."/>
            <person name="Clum A."/>
            <person name="Coughlan A.Y."/>
            <person name="Deshpande S."/>
            <person name="Douglass A.P."/>
            <person name="Hanson S.J."/>
            <person name="Klenk H.-P."/>
            <person name="LaButti K.M."/>
            <person name="Lapidus A."/>
            <person name="Lindquist E.A."/>
            <person name="Lipzen A.M."/>
            <person name="Meier-Kolthoff J.P."/>
            <person name="Ohm R.A."/>
            <person name="Otillar R.P."/>
            <person name="Pangilinan J.L."/>
            <person name="Peng Y."/>
            <person name="Rokas A."/>
            <person name="Rosa C.A."/>
            <person name="Scheuner C."/>
            <person name="Sibirny A.A."/>
            <person name="Slot J.C."/>
            <person name="Stielow J.B."/>
            <person name="Sun H."/>
            <person name="Kurtzman C.P."/>
            <person name="Blackwell M."/>
            <person name="Grigoriev I.V."/>
            <person name="Jeffries T.W."/>
        </authorList>
    </citation>
    <scope>NUCLEOTIDE SEQUENCE [LARGE SCALE GENOMIC DNA]</scope>
    <source>
        <strain evidence="5 6">NRRL Y-11557</strain>
    </source>
</reference>
<feature type="compositionally biased region" description="Basic and acidic residues" evidence="3">
    <location>
        <begin position="216"/>
        <end position="230"/>
    </location>
</feature>
<dbReference type="PANTHER" id="PTHR31644:SF1">
    <property type="entry name" value="ZN(II)2CYS6 TRANSCRIPTION FACTOR (EUROFUNG)"/>
    <property type="match status" value="1"/>
</dbReference>
<keyword evidence="1" id="KW-0479">Metal-binding</keyword>
<evidence type="ECO:0000313" key="5">
    <source>
        <dbReference type="EMBL" id="ODQ70033.1"/>
    </source>
</evidence>
<organism evidence="5 6">
    <name type="scientific">Lipomyces starkeyi NRRL Y-11557</name>
    <dbReference type="NCBI Taxonomy" id="675824"/>
    <lineage>
        <taxon>Eukaryota</taxon>
        <taxon>Fungi</taxon>
        <taxon>Dikarya</taxon>
        <taxon>Ascomycota</taxon>
        <taxon>Saccharomycotina</taxon>
        <taxon>Lipomycetes</taxon>
        <taxon>Lipomycetales</taxon>
        <taxon>Lipomycetaceae</taxon>
        <taxon>Lipomyces</taxon>
    </lineage>
</organism>
<dbReference type="OrthoDB" id="10067394at2759"/>
<dbReference type="STRING" id="675824.A0A1E3PX68"/>
<evidence type="ECO:0000313" key="6">
    <source>
        <dbReference type="Proteomes" id="UP000094385"/>
    </source>
</evidence>